<name>A0A1G9BJ90_ANEMI</name>
<proteinExistence type="predicted"/>
<dbReference type="RefSeq" id="WP_162836860.1">
    <property type="nucleotide sequence ID" value="NZ_BJOA01000237.1"/>
</dbReference>
<feature type="region of interest" description="Disordered" evidence="1">
    <location>
        <begin position="25"/>
        <end position="54"/>
    </location>
</feature>
<protein>
    <submittedName>
        <fullName evidence="2">Uncharacterized protein</fullName>
    </submittedName>
</protein>
<reference evidence="2 3" key="1">
    <citation type="submission" date="2016-10" db="EMBL/GenBank/DDBJ databases">
        <authorList>
            <person name="de Groot N.N."/>
        </authorList>
    </citation>
    <scope>NUCLEOTIDE SEQUENCE [LARGE SCALE GENOMIC DNA]</scope>
    <source>
        <strain evidence="2 3">DSM 2895</strain>
    </source>
</reference>
<sequence length="54" mass="6080">MKKKTNPELEILGTHQAAVTDAFKTIKTSQPQRINPPETGPGVYDERRVNEEQS</sequence>
<evidence type="ECO:0000313" key="3">
    <source>
        <dbReference type="Proteomes" id="UP000182836"/>
    </source>
</evidence>
<feature type="compositionally biased region" description="Basic and acidic residues" evidence="1">
    <location>
        <begin position="44"/>
        <end position="54"/>
    </location>
</feature>
<dbReference type="GeneID" id="51990395"/>
<gene>
    <name evidence="2" type="ORF">SAMN04487909_15228</name>
</gene>
<evidence type="ECO:0000313" key="2">
    <source>
        <dbReference type="EMBL" id="SDK39184.1"/>
    </source>
</evidence>
<dbReference type="Proteomes" id="UP000182836">
    <property type="component" value="Unassembled WGS sequence"/>
</dbReference>
<dbReference type="AlphaFoldDB" id="A0A1G9BJ90"/>
<evidence type="ECO:0000256" key="1">
    <source>
        <dbReference type="SAM" id="MobiDB-lite"/>
    </source>
</evidence>
<organism evidence="2 3">
    <name type="scientific">Aneurinibacillus migulanus</name>
    <name type="common">Bacillus migulanus</name>
    <dbReference type="NCBI Taxonomy" id="47500"/>
    <lineage>
        <taxon>Bacteria</taxon>
        <taxon>Bacillati</taxon>
        <taxon>Bacillota</taxon>
        <taxon>Bacilli</taxon>
        <taxon>Bacillales</taxon>
        <taxon>Paenibacillaceae</taxon>
        <taxon>Aneurinibacillus group</taxon>
        <taxon>Aneurinibacillus</taxon>
    </lineage>
</organism>
<dbReference type="EMBL" id="FNED01000052">
    <property type="protein sequence ID" value="SDK39184.1"/>
    <property type="molecule type" value="Genomic_DNA"/>
</dbReference>
<accession>A0A1G9BJ90</accession>